<feature type="region of interest" description="Disordered" evidence="1">
    <location>
        <begin position="79"/>
        <end position="113"/>
    </location>
</feature>
<dbReference type="PANTHER" id="PTHR22684">
    <property type="entry name" value="NULP1-RELATED"/>
    <property type="match status" value="1"/>
</dbReference>
<evidence type="ECO:0000256" key="1">
    <source>
        <dbReference type="SAM" id="MobiDB-lite"/>
    </source>
</evidence>
<dbReference type="AlphaFoldDB" id="A0A0N5D7P5"/>
<organism evidence="4">
    <name type="scientific">Thelazia callipaeda</name>
    <name type="common">Oriental eyeworm</name>
    <name type="synonym">Parasitic nematode</name>
    <dbReference type="NCBI Taxonomy" id="103827"/>
    <lineage>
        <taxon>Eukaryota</taxon>
        <taxon>Metazoa</taxon>
        <taxon>Ecdysozoa</taxon>
        <taxon>Nematoda</taxon>
        <taxon>Chromadorea</taxon>
        <taxon>Rhabditida</taxon>
        <taxon>Spirurina</taxon>
        <taxon>Spiruromorpha</taxon>
        <taxon>Thelazioidea</taxon>
        <taxon>Thelaziidae</taxon>
        <taxon>Thelazia</taxon>
    </lineage>
</organism>
<feature type="compositionally biased region" description="Basic residues" evidence="1">
    <location>
        <begin position="99"/>
        <end position="109"/>
    </location>
</feature>
<evidence type="ECO:0000313" key="2">
    <source>
        <dbReference type="EMBL" id="VDN06692.1"/>
    </source>
</evidence>
<dbReference type="WBParaSite" id="TCLT_0000909901-mRNA-1">
    <property type="protein sequence ID" value="TCLT_0000909901-mRNA-1"/>
    <property type="gene ID" value="TCLT_0000909901"/>
</dbReference>
<keyword evidence="3" id="KW-1185">Reference proteome</keyword>
<gene>
    <name evidence="2" type="ORF">TCLT_LOCUS9088</name>
</gene>
<reference evidence="2 3" key="2">
    <citation type="submission" date="2018-11" db="EMBL/GenBank/DDBJ databases">
        <authorList>
            <consortium name="Pathogen Informatics"/>
        </authorList>
    </citation>
    <scope>NUCLEOTIDE SEQUENCE [LARGE SCALE GENOMIC DNA]</scope>
</reference>
<evidence type="ECO:0000313" key="3">
    <source>
        <dbReference type="Proteomes" id="UP000276776"/>
    </source>
</evidence>
<dbReference type="Pfam" id="PF04910">
    <property type="entry name" value="Tcf25"/>
    <property type="match status" value="1"/>
</dbReference>
<proteinExistence type="predicted"/>
<dbReference type="OMA" id="HAYLWEV"/>
<dbReference type="GO" id="GO:1990112">
    <property type="term" value="C:RQC complex"/>
    <property type="evidence" value="ECO:0007669"/>
    <property type="project" value="TreeGrafter"/>
</dbReference>
<dbReference type="STRING" id="103827.A0A0N5D7P5"/>
<dbReference type="OrthoDB" id="205993at2759"/>
<dbReference type="EMBL" id="UYYF01004729">
    <property type="protein sequence ID" value="VDN06692.1"/>
    <property type="molecule type" value="Genomic_DNA"/>
</dbReference>
<name>A0A0N5D7P5_THECL</name>
<feature type="compositionally biased region" description="Basic and acidic residues" evidence="1">
    <location>
        <begin position="79"/>
        <end position="98"/>
    </location>
</feature>
<dbReference type="Proteomes" id="UP000276776">
    <property type="component" value="Unassembled WGS sequence"/>
</dbReference>
<dbReference type="PANTHER" id="PTHR22684:SF0">
    <property type="entry name" value="RIBOSOME QUALITY CONTROL COMPLEX SUBUNIT TCF25"/>
    <property type="match status" value="1"/>
</dbReference>
<protein>
    <submittedName>
        <fullName evidence="4">Transcription factor 25</fullName>
    </submittedName>
</protein>
<dbReference type="InterPro" id="IPR006994">
    <property type="entry name" value="TCF25/Rqc1"/>
</dbReference>
<sequence>MSTKHLRRFLLEKTADEGKTIKKEAISRECEQSSDDEDVSKAFICNSSKDSNFKSAVTICQFIKVATYEFLEELREGQDETSGKVKEARMDEGSENKAVKKRKKGKKKSSSTTAVNRMKILNNFPLQNTVSKLSSNKLFERDLFKINGRKLDVENELRSILGRKNTHVTQRRRVVFGKIVKRKETWPEIKNVGLSMELERTEGNILWFRFSHHANYREVQQNFWMASDSSDHQSLSDILAQYPYHLDTLIVMSEHFRQQEDYQLSRDLIERGLFCCETAFAPRFQLCNFDHRINYSDAENRAFYLLLHQHMRNLLDRRCFKTALEVAKLIYRLDPVSDPLAILLIIDMIAIKAKEYEYLIQLYNTLVVPRNLDKLPNFAYSVPLAHFLLFCETEDVKEKEIADTMISSAIVHFPTVVMKILDALNVQPDSDLENNSHMNMLGYHRESEGIKTLTVLYTKLSSSIWLENTSIIPWLETATRSFLSSFNRFTNEFKEWQHLRKIYYVGIPLNIQRHAYLWEVIGNQRWAITNPAPPRDGNMRYSRLRNEQRSDSFLSGLLTSIWSHQSGVSVGLINS</sequence>
<accession>A0A0N5D7P5</accession>
<evidence type="ECO:0000313" key="4">
    <source>
        <dbReference type="WBParaSite" id="TCLT_0000909901-mRNA-1"/>
    </source>
</evidence>
<reference evidence="4" key="1">
    <citation type="submission" date="2017-02" db="UniProtKB">
        <authorList>
            <consortium name="WormBaseParasite"/>
        </authorList>
    </citation>
    <scope>IDENTIFICATION</scope>
</reference>